<name>A0A8J8Q017_9EURY</name>
<dbReference type="RefSeq" id="WP_148859776.1">
    <property type="nucleotide sequence ID" value="NZ_PHNJ01000014.1"/>
</dbReference>
<feature type="transmembrane region" description="Helical" evidence="2">
    <location>
        <begin position="101"/>
        <end position="132"/>
    </location>
</feature>
<proteinExistence type="predicted"/>
<dbReference type="Proteomes" id="UP000766904">
    <property type="component" value="Unassembled WGS sequence"/>
</dbReference>
<dbReference type="Pfam" id="PF17647">
    <property type="entry name" value="DUF5518"/>
    <property type="match status" value="1"/>
</dbReference>
<evidence type="ECO:0000313" key="3">
    <source>
        <dbReference type="EMBL" id="TYL36797.1"/>
    </source>
</evidence>
<dbReference type="EMBL" id="PHNJ01000014">
    <property type="protein sequence ID" value="TYL36797.1"/>
    <property type="molecule type" value="Genomic_DNA"/>
</dbReference>
<reference evidence="3" key="1">
    <citation type="submission" date="2017-11" db="EMBL/GenBank/DDBJ databases">
        <authorList>
            <person name="Kajale S.C."/>
            <person name="Sharma A."/>
        </authorList>
    </citation>
    <scope>NUCLEOTIDE SEQUENCE</scope>
    <source>
        <strain evidence="3">LS1_42</strain>
    </source>
</reference>
<evidence type="ECO:0000256" key="1">
    <source>
        <dbReference type="SAM" id="MobiDB-lite"/>
    </source>
</evidence>
<evidence type="ECO:0000256" key="2">
    <source>
        <dbReference type="SAM" id="Phobius"/>
    </source>
</evidence>
<evidence type="ECO:0000313" key="4">
    <source>
        <dbReference type="Proteomes" id="UP000766904"/>
    </source>
</evidence>
<feature type="region of interest" description="Disordered" evidence="1">
    <location>
        <begin position="1"/>
        <end position="23"/>
    </location>
</feature>
<accession>A0A8J8Q017</accession>
<organism evidence="3 4">
    <name type="scientific">Natronococcus pandeyae</name>
    <dbReference type="NCBI Taxonomy" id="2055836"/>
    <lineage>
        <taxon>Archaea</taxon>
        <taxon>Methanobacteriati</taxon>
        <taxon>Methanobacteriota</taxon>
        <taxon>Stenosarchaea group</taxon>
        <taxon>Halobacteria</taxon>
        <taxon>Halobacteriales</taxon>
        <taxon>Natrialbaceae</taxon>
        <taxon>Natronococcus</taxon>
    </lineage>
</organism>
<comment type="caution">
    <text evidence="3">The sequence shown here is derived from an EMBL/GenBank/DDBJ whole genome shotgun (WGS) entry which is preliminary data.</text>
</comment>
<feature type="transmembrane region" description="Helical" evidence="2">
    <location>
        <begin position="34"/>
        <end position="60"/>
    </location>
</feature>
<dbReference type="AlphaFoldDB" id="A0A8J8Q017"/>
<gene>
    <name evidence="3" type="ORF">CV102_19970</name>
</gene>
<feature type="transmembrane region" description="Helical" evidence="2">
    <location>
        <begin position="72"/>
        <end position="95"/>
    </location>
</feature>
<dbReference type="InterPro" id="IPR040493">
    <property type="entry name" value="DUF5518"/>
</dbReference>
<keyword evidence="2" id="KW-0812">Transmembrane</keyword>
<feature type="compositionally biased region" description="Low complexity" evidence="1">
    <location>
        <begin position="1"/>
        <end position="13"/>
    </location>
</feature>
<keyword evidence="2" id="KW-0472">Membrane</keyword>
<protein>
    <recommendedName>
        <fullName evidence="5">DUF5518 domain-containing protein</fullName>
    </recommendedName>
</protein>
<sequence length="142" mass="14349">MAPDDSTPPIDDSTPPPVDSTAAGNGSSTAVNALIGGVVGIILSFVPLSTVLGGAIAGYLEGGTAEDGLKVGALAGLVMLVPFVLFAGFFFLVFASPGAPVGIGLFGLFVLFFGMLYTVGLGALGGYLGVYVENERYRRTGR</sequence>
<evidence type="ECO:0008006" key="5">
    <source>
        <dbReference type="Google" id="ProtNLM"/>
    </source>
</evidence>
<keyword evidence="4" id="KW-1185">Reference proteome</keyword>
<dbReference type="OrthoDB" id="341846at2157"/>
<keyword evidence="2" id="KW-1133">Transmembrane helix</keyword>